<comment type="caution">
    <text evidence="1">The sequence shown here is derived from an EMBL/GenBank/DDBJ whole genome shotgun (WGS) entry which is preliminary data.</text>
</comment>
<name>A0A2R7Y7C2_9CREN</name>
<reference evidence="1 2" key="1">
    <citation type="journal article" date="2018" name="Syst. Appl. Microbiol.">
        <title>A new symbiotic nanoarchaeote (Candidatus Nanoclepta minutus) and its host (Zestosphaera tikiterensis gen. nov., sp. nov.) from a New Zealand hot spring.</title>
        <authorList>
            <person name="St John E."/>
            <person name="Liu Y."/>
            <person name="Podar M."/>
            <person name="Stott M.B."/>
            <person name="Meneghin J."/>
            <person name="Chen Z."/>
            <person name="Lagutin K."/>
            <person name="Mitchell K."/>
            <person name="Reysenbach A.L."/>
        </authorList>
    </citation>
    <scope>NUCLEOTIDE SEQUENCE [LARGE SCALE GENOMIC DNA]</scope>
    <source>
        <strain evidence="1">NZ3</strain>
    </source>
</reference>
<dbReference type="EMBL" id="NBVN01000002">
    <property type="protein sequence ID" value="PUA33366.1"/>
    <property type="molecule type" value="Genomic_DNA"/>
</dbReference>
<evidence type="ECO:0000313" key="2">
    <source>
        <dbReference type="Proteomes" id="UP000244093"/>
    </source>
</evidence>
<gene>
    <name evidence="1" type="ORF">B7O98_02770</name>
</gene>
<accession>A0A2R7Y7C2</accession>
<organism evidence="1 2">
    <name type="scientific">Zestosphaera tikiterensis</name>
    <dbReference type="NCBI Taxonomy" id="1973259"/>
    <lineage>
        <taxon>Archaea</taxon>
        <taxon>Thermoproteota</taxon>
        <taxon>Thermoprotei</taxon>
        <taxon>Desulfurococcales</taxon>
        <taxon>Desulfurococcaceae</taxon>
        <taxon>Zestosphaera</taxon>
    </lineage>
</organism>
<dbReference type="Proteomes" id="UP000244093">
    <property type="component" value="Unassembled WGS sequence"/>
</dbReference>
<evidence type="ECO:0000313" key="1">
    <source>
        <dbReference type="EMBL" id="PUA33366.1"/>
    </source>
</evidence>
<sequence length="117" mass="13721">MSSTKAVGVDELIEYIKMRFQKFFPGYLPVFNHLFEVKYGLDPLIVFLKDSSIFYETLKEYYDSSETALFIVIFIIKSILIKLNRLDLIEEAVKKAVNNSIEFKRLLKNLGIDLMER</sequence>
<dbReference type="AlphaFoldDB" id="A0A2R7Y7C2"/>
<protein>
    <submittedName>
        <fullName evidence="1">Uncharacterized protein</fullName>
    </submittedName>
</protein>
<proteinExistence type="predicted"/>